<dbReference type="InterPro" id="IPR003787">
    <property type="entry name" value="Sulphur_relay_DsrE/F-like"/>
</dbReference>
<organism evidence="1">
    <name type="scientific">hydrothermal vent metagenome</name>
    <dbReference type="NCBI Taxonomy" id="652676"/>
    <lineage>
        <taxon>unclassified sequences</taxon>
        <taxon>metagenomes</taxon>
        <taxon>ecological metagenomes</taxon>
    </lineage>
</organism>
<protein>
    <submittedName>
        <fullName evidence="1">Uncharacterized protein</fullName>
    </submittedName>
</protein>
<dbReference type="AlphaFoldDB" id="A0A1W1BF26"/>
<accession>A0A1W1BF26</accession>
<proteinExistence type="predicted"/>
<reference evidence="1" key="1">
    <citation type="submission" date="2016-10" db="EMBL/GenBank/DDBJ databases">
        <authorList>
            <person name="de Groot N.N."/>
        </authorList>
    </citation>
    <scope>NUCLEOTIDE SEQUENCE</scope>
</reference>
<dbReference type="SUPFAM" id="SSF75169">
    <property type="entry name" value="DsrEFH-like"/>
    <property type="match status" value="1"/>
</dbReference>
<dbReference type="EMBL" id="FPHN01000002">
    <property type="protein sequence ID" value="SFV52112.1"/>
    <property type="molecule type" value="Genomic_DNA"/>
</dbReference>
<name>A0A1W1BF26_9ZZZZ</name>
<dbReference type="PANTHER" id="PTHR37691">
    <property type="entry name" value="BLR3518 PROTEIN"/>
    <property type="match status" value="1"/>
</dbReference>
<dbReference type="Pfam" id="PF02635">
    <property type="entry name" value="DsrE"/>
    <property type="match status" value="1"/>
</dbReference>
<sequence length="148" mass="17011">MIRVISIWLLLAISFTFLPAETEFAEPKPSMENPRKFVFPITTWDRDEINHILGSANNVIKFYGVDNTEVVIVAYSQGIKALLNHHDNKIRKRVKSLMTYDVEFIACGNTMKTLKIDKKELIEGVEVVTAGIVELIERQLRGYIYIRP</sequence>
<evidence type="ECO:0000313" key="1">
    <source>
        <dbReference type="EMBL" id="SFV52112.1"/>
    </source>
</evidence>
<dbReference type="Gene3D" id="3.40.1260.10">
    <property type="entry name" value="DsrEFH-like"/>
    <property type="match status" value="1"/>
</dbReference>
<gene>
    <name evidence="1" type="ORF">MNB_SV-14-213</name>
</gene>
<dbReference type="PANTHER" id="PTHR37691:SF1">
    <property type="entry name" value="BLR3518 PROTEIN"/>
    <property type="match status" value="1"/>
</dbReference>
<dbReference type="InterPro" id="IPR027396">
    <property type="entry name" value="DsrEFH-like"/>
</dbReference>